<dbReference type="STRING" id="1754190.A0A1Y2AWH5"/>
<dbReference type="Gene3D" id="3.20.20.80">
    <property type="entry name" value="Glycosidases"/>
    <property type="match status" value="1"/>
</dbReference>
<feature type="domain" description="Ricin B lectin" evidence="2">
    <location>
        <begin position="556"/>
        <end position="687"/>
    </location>
</feature>
<dbReference type="Pfam" id="PF14200">
    <property type="entry name" value="RicinB_lectin_2"/>
    <property type="match status" value="2"/>
</dbReference>
<evidence type="ECO:0000313" key="3">
    <source>
        <dbReference type="EMBL" id="ORY26650.1"/>
    </source>
</evidence>
<dbReference type="InterPro" id="IPR017853">
    <property type="entry name" value="GH"/>
</dbReference>
<feature type="compositionally biased region" description="Low complexity" evidence="1">
    <location>
        <begin position="392"/>
        <end position="545"/>
    </location>
</feature>
<dbReference type="SUPFAM" id="SSF50370">
    <property type="entry name" value="Ricin B-like lectins"/>
    <property type="match status" value="1"/>
</dbReference>
<dbReference type="CDD" id="cd00161">
    <property type="entry name" value="beta-trefoil_Ricin-like"/>
    <property type="match status" value="1"/>
</dbReference>
<keyword evidence="4" id="KW-1185">Reference proteome</keyword>
<dbReference type="Gene3D" id="2.80.10.50">
    <property type="match status" value="1"/>
</dbReference>
<reference evidence="3 4" key="1">
    <citation type="submission" date="2016-08" db="EMBL/GenBank/DDBJ databases">
        <title>A Parts List for Fungal Cellulosomes Revealed by Comparative Genomics.</title>
        <authorList>
            <consortium name="DOE Joint Genome Institute"/>
            <person name="Haitjema C.H."/>
            <person name="Gilmore S.P."/>
            <person name="Henske J.K."/>
            <person name="Solomon K.V."/>
            <person name="De Groot R."/>
            <person name="Kuo A."/>
            <person name="Mondo S.J."/>
            <person name="Salamov A.A."/>
            <person name="Labutti K."/>
            <person name="Zhao Z."/>
            <person name="Chiniquy J."/>
            <person name="Barry K."/>
            <person name="Brewer H.M."/>
            <person name="Purvine S.O."/>
            <person name="Wright A.T."/>
            <person name="Boxma B."/>
            <person name="Van Alen T."/>
            <person name="Hackstein J.H."/>
            <person name="Baker S.E."/>
            <person name="Grigoriev I.V."/>
            <person name="O'Malley M.A."/>
        </authorList>
    </citation>
    <scope>NUCLEOTIDE SEQUENCE [LARGE SCALE GENOMIC DNA]</scope>
    <source>
        <strain evidence="3 4">G1</strain>
    </source>
</reference>
<feature type="region of interest" description="Disordered" evidence="1">
    <location>
        <begin position="374"/>
        <end position="550"/>
    </location>
</feature>
<dbReference type="InterPro" id="IPR000772">
    <property type="entry name" value="Ricin_B_lectin"/>
</dbReference>
<organism evidence="3 4">
    <name type="scientific">Neocallimastix californiae</name>
    <dbReference type="NCBI Taxonomy" id="1754190"/>
    <lineage>
        <taxon>Eukaryota</taxon>
        <taxon>Fungi</taxon>
        <taxon>Fungi incertae sedis</taxon>
        <taxon>Chytridiomycota</taxon>
        <taxon>Chytridiomycota incertae sedis</taxon>
        <taxon>Neocallimastigomycetes</taxon>
        <taxon>Neocallimastigales</taxon>
        <taxon>Neocallimastigaceae</taxon>
        <taxon>Neocallimastix</taxon>
    </lineage>
</organism>
<protein>
    <recommendedName>
        <fullName evidence="2">Ricin B lectin domain-containing protein</fullName>
    </recommendedName>
</protein>
<dbReference type="PROSITE" id="PS50231">
    <property type="entry name" value="RICIN_B_LECTIN"/>
    <property type="match status" value="1"/>
</dbReference>
<evidence type="ECO:0000256" key="1">
    <source>
        <dbReference type="SAM" id="MobiDB-lite"/>
    </source>
</evidence>
<dbReference type="Proteomes" id="UP000193920">
    <property type="component" value="Unassembled WGS sequence"/>
</dbReference>
<dbReference type="SMART" id="SM00458">
    <property type="entry name" value="RICIN"/>
    <property type="match status" value="1"/>
</dbReference>
<gene>
    <name evidence="3" type="ORF">LY90DRAFT_706035</name>
</gene>
<dbReference type="InterPro" id="IPR035992">
    <property type="entry name" value="Ricin_B-like_lectins"/>
</dbReference>
<proteinExistence type="predicted"/>
<sequence>MDFKTFVAPLHPFVMRNPARGGNGNQHPFGDAIKVAKRLTESPGALMSVDLPDMLPGWPYNWPGMDNWLNQVKAFIEDKKKSGLTNWYGLEIWNEPDGTWKESNGSFNEMWKKTYDLIRQADPGEKIIGPCYSYYQENKLKDFLQYCKQNDCIPDIISWHELSGIDGVASHLKAYRNLERSLGIKELPISINEYCDAEHELEGQPGSSARFIGKFERYKVDSAMITWWFVPHPGRLGSLMATDTEKGAGWYFYQWYGDMTGDMVSVTPPNENSKNVDGAACVDASKGYVSFIFGGPNDGSINAVIKNLPTFIGSAANVKVEKVDWKSKDTPSSGPDKIFEKSYPVTNGQISVDLSGTNGSSGYRIYITGTGGAGGAGAGAGDAPAPAPVPAPGNNDNITNNNVPNNNNNANNGFPGNDNNNGNNINNQWNNNNNNNNNQWNNNNNNNNNNQWNNNNNNNNNQWNNNNNNNNNNDQWNNNNNNNNNNPWNNNNNNNPWNNNQWNNNNNNNNQWNNNNNNNPWNNNNNNPWNNNNNNNNNQWNNNGNVQQATTNVSQGPKYKIVNRNSNKVLTAGNDGNVQQWSDNGNTNQQWTMTKEGNGYKIVNVGTNMALDVSGASKNDGSNVVVSSSNTGTNQLWSVQEIGAGYSVIQNLNSAKNLDVEKGSIIDGGNVLQWSNNGNSNQQWKIVTV</sequence>
<dbReference type="SUPFAM" id="SSF51445">
    <property type="entry name" value="(Trans)glycosidases"/>
    <property type="match status" value="1"/>
</dbReference>
<name>A0A1Y2AWH5_9FUNG</name>
<dbReference type="OrthoDB" id="2109601at2759"/>
<dbReference type="EMBL" id="MCOG01000200">
    <property type="protein sequence ID" value="ORY26650.1"/>
    <property type="molecule type" value="Genomic_DNA"/>
</dbReference>
<accession>A0A1Y2AWH5</accession>
<evidence type="ECO:0000259" key="2">
    <source>
        <dbReference type="SMART" id="SM00458"/>
    </source>
</evidence>
<comment type="caution">
    <text evidence="3">The sequence shown here is derived from an EMBL/GenBank/DDBJ whole genome shotgun (WGS) entry which is preliminary data.</text>
</comment>
<dbReference type="AlphaFoldDB" id="A0A1Y2AWH5"/>
<evidence type="ECO:0000313" key="4">
    <source>
        <dbReference type="Proteomes" id="UP000193920"/>
    </source>
</evidence>